<evidence type="ECO:0000313" key="2">
    <source>
        <dbReference type="Proteomes" id="UP000823201"/>
    </source>
</evidence>
<sequence>MNSEFTIAVQCLVVLASAPNRLWNSASLSEQVHTHPARVRKIMSALREHGLVATKEGLGGGYRLGCKPAQCSLARIYQATSCEALKLNWRAEGTDGNDCADIRKLLDQVFANAENLLNGFLDHWTLDVLAGSMRRVKSASQDQVALTNQNGGE</sequence>
<dbReference type="InterPro" id="IPR000944">
    <property type="entry name" value="Tscrpt_reg_Rrf2"/>
</dbReference>
<evidence type="ECO:0000313" key="1">
    <source>
        <dbReference type="EMBL" id="MBM7657653.1"/>
    </source>
</evidence>
<comment type="caution">
    <text evidence="1">The sequence shown here is derived from an EMBL/GenBank/DDBJ whole genome shotgun (WGS) entry which is preliminary data.</text>
</comment>
<gene>
    <name evidence="1" type="ORF">JOC27_001102</name>
</gene>
<dbReference type="Proteomes" id="UP000823201">
    <property type="component" value="Unassembled WGS sequence"/>
</dbReference>
<dbReference type="InterPro" id="IPR036388">
    <property type="entry name" value="WH-like_DNA-bd_sf"/>
</dbReference>
<dbReference type="PANTHER" id="PTHR33221">
    <property type="entry name" value="WINGED HELIX-TURN-HELIX TRANSCRIPTIONAL REGULATOR, RRF2 FAMILY"/>
    <property type="match status" value="1"/>
</dbReference>
<name>A0ABS2Q779_9BACL</name>
<keyword evidence="2" id="KW-1185">Reference proteome</keyword>
<accession>A0ABS2Q779</accession>
<dbReference type="SUPFAM" id="SSF46785">
    <property type="entry name" value="Winged helix' DNA-binding domain"/>
    <property type="match status" value="1"/>
</dbReference>
<dbReference type="Pfam" id="PF02082">
    <property type="entry name" value="Rrf2"/>
    <property type="match status" value="1"/>
</dbReference>
<dbReference type="InterPro" id="IPR030489">
    <property type="entry name" value="TR_Rrf2-type_CS"/>
</dbReference>
<dbReference type="Gene3D" id="1.10.10.10">
    <property type="entry name" value="Winged helix-like DNA-binding domain superfamily/Winged helix DNA-binding domain"/>
    <property type="match status" value="1"/>
</dbReference>
<dbReference type="EMBL" id="JAFBEV010000007">
    <property type="protein sequence ID" value="MBM7657653.1"/>
    <property type="molecule type" value="Genomic_DNA"/>
</dbReference>
<dbReference type="PANTHER" id="PTHR33221:SF15">
    <property type="entry name" value="HTH-TYPE TRANSCRIPTIONAL REGULATOR YWGB-RELATED"/>
    <property type="match status" value="1"/>
</dbReference>
<dbReference type="InterPro" id="IPR036390">
    <property type="entry name" value="WH_DNA-bd_sf"/>
</dbReference>
<dbReference type="PROSITE" id="PS51197">
    <property type="entry name" value="HTH_RRF2_2"/>
    <property type="match status" value="1"/>
</dbReference>
<protein>
    <submittedName>
        <fullName evidence="1">Rrf2 family protein</fullName>
    </submittedName>
</protein>
<organism evidence="1 2">
    <name type="scientific">Sporolactobacillus spathodeae</name>
    <dbReference type="NCBI Taxonomy" id="1465502"/>
    <lineage>
        <taxon>Bacteria</taxon>
        <taxon>Bacillati</taxon>
        <taxon>Bacillota</taxon>
        <taxon>Bacilli</taxon>
        <taxon>Bacillales</taxon>
        <taxon>Sporolactobacillaceae</taxon>
        <taxon>Sporolactobacillus</taxon>
    </lineage>
</organism>
<proteinExistence type="predicted"/>
<dbReference type="RefSeq" id="WP_205005983.1">
    <property type="nucleotide sequence ID" value="NZ_CBCRXA010000005.1"/>
</dbReference>
<dbReference type="PROSITE" id="PS01332">
    <property type="entry name" value="HTH_RRF2_1"/>
    <property type="match status" value="1"/>
</dbReference>
<reference evidence="1 2" key="1">
    <citation type="submission" date="2021-01" db="EMBL/GenBank/DDBJ databases">
        <title>Genomic Encyclopedia of Type Strains, Phase IV (KMG-IV): sequencing the most valuable type-strain genomes for metagenomic binning, comparative biology and taxonomic classification.</title>
        <authorList>
            <person name="Goeker M."/>
        </authorList>
    </citation>
    <scope>NUCLEOTIDE SEQUENCE [LARGE SCALE GENOMIC DNA]</scope>
    <source>
        <strain evidence="1 2">DSM 100968</strain>
    </source>
</reference>